<dbReference type="EMBL" id="UINC01034860">
    <property type="protein sequence ID" value="SVB26355.1"/>
    <property type="molecule type" value="Genomic_DNA"/>
</dbReference>
<evidence type="ECO:0000313" key="1">
    <source>
        <dbReference type="EMBL" id="SVB26355.1"/>
    </source>
</evidence>
<sequence length="288" mass="33124">MPKKIEEQKDNPLKKYFRQPKIYLKLPSGGEFYNSNELDMPENNEVPVYPMTAKDELLFKTPDALINGQATVDVIKSCIPNIRNPWSMPSIDMDAVLIAIRLATYGEKMTISVKIPEIGDDKDFEIDLRTLLDSLINANYNSTVFYNDMEIKIRPLNYDEFTKNAMSTFEEQKIYTLVNDKTIPDDKKMKLFSESFMKLTDLTISIVSQSIVSIKVDGKIVSDQKQIKEFMDNVDKQFYQAILDHITNQRDAFSVKPFKGTTTESEQKRGAPKEFDVPITFDQSNFFA</sequence>
<accession>A0A382CJW4</accession>
<protein>
    <submittedName>
        <fullName evidence="1">Uncharacterized protein</fullName>
    </submittedName>
</protein>
<name>A0A382CJW4_9ZZZZ</name>
<dbReference type="InterPro" id="IPR024364">
    <property type="entry name" value="Baseplate_phage_T4-like"/>
</dbReference>
<proteinExistence type="predicted"/>
<dbReference type="AlphaFoldDB" id="A0A382CJW4"/>
<organism evidence="1">
    <name type="scientific">marine metagenome</name>
    <dbReference type="NCBI Taxonomy" id="408172"/>
    <lineage>
        <taxon>unclassified sequences</taxon>
        <taxon>metagenomes</taxon>
        <taxon>ecological metagenomes</taxon>
    </lineage>
</organism>
<dbReference type="Pfam" id="PF12322">
    <property type="entry name" value="T4_baseplate"/>
    <property type="match status" value="1"/>
</dbReference>
<reference evidence="1" key="1">
    <citation type="submission" date="2018-05" db="EMBL/GenBank/DDBJ databases">
        <authorList>
            <person name="Lanie J.A."/>
            <person name="Ng W.-L."/>
            <person name="Kazmierczak K.M."/>
            <person name="Andrzejewski T.M."/>
            <person name="Davidsen T.M."/>
            <person name="Wayne K.J."/>
            <person name="Tettelin H."/>
            <person name="Glass J.I."/>
            <person name="Rusch D."/>
            <person name="Podicherti R."/>
            <person name="Tsui H.-C.T."/>
            <person name="Winkler M.E."/>
        </authorList>
    </citation>
    <scope>NUCLEOTIDE SEQUENCE</scope>
</reference>
<gene>
    <name evidence="1" type="ORF">METZ01_LOCUS179209</name>
</gene>